<dbReference type="EMBL" id="ACFH01000109">
    <property type="protein sequence ID" value="EEH65623.1"/>
    <property type="molecule type" value="Genomic_DNA"/>
</dbReference>
<comment type="caution">
    <text evidence="2">The sequence shown here is derived from an EMBL/GenBank/DDBJ whole genome shotgun (WGS) entry which is preliminary data.</text>
</comment>
<keyword evidence="1" id="KW-1133">Transmembrane helix</keyword>
<dbReference type="STRING" id="103621.GCA_001067145_02163"/>
<feature type="transmembrane region" description="Helical" evidence="1">
    <location>
        <begin position="30"/>
        <end position="51"/>
    </location>
</feature>
<dbReference type="AlphaFoldDB" id="C0W6U9"/>
<proteinExistence type="predicted"/>
<keyword evidence="3" id="KW-1185">Reference proteome</keyword>
<reference evidence="2 3" key="1">
    <citation type="submission" date="2009-01" db="EMBL/GenBank/DDBJ databases">
        <authorList>
            <person name="Qin X."/>
            <person name="Bachman B."/>
            <person name="Battles P."/>
            <person name="Bell A."/>
            <person name="Bess C."/>
            <person name="Bickham C."/>
            <person name="Chaboub L."/>
            <person name="Chen D."/>
            <person name="Coyle M."/>
            <person name="Deiros D.R."/>
            <person name="Dinh H."/>
            <person name="Forbes L."/>
            <person name="Fowler G."/>
            <person name="Francisco L."/>
            <person name="Fu Q."/>
            <person name="Gubbala S."/>
            <person name="Hale W."/>
            <person name="Han Y."/>
            <person name="Hemphill L."/>
            <person name="Highlander S.K."/>
            <person name="Hirani K."/>
            <person name="Hogues M."/>
            <person name="Jackson L."/>
            <person name="Jakkamsetti A."/>
            <person name="Javaid M."/>
            <person name="Jiang H."/>
            <person name="Korchina V."/>
            <person name="Kovar C."/>
            <person name="Lara F."/>
            <person name="Lee S."/>
            <person name="Mata R."/>
            <person name="Mathew T."/>
            <person name="Moen C."/>
            <person name="Morales K."/>
            <person name="Munidasa M."/>
            <person name="Nazareth L."/>
            <person name="Ngo R."/>
            <person name="Nguyen L."/>
            <person name="Okwuonu G."/>
            <person name="Ongeri F."/>
            <person name="Patil S."/>
            <person name="Petrosino J."/>
            <person name="Pham C."/>
            <person name="Pham P."/>
            <person name="Pu L.-L."/>
            <person name="Puazo M."/>
            <person name="Raj R."/>
            <person name="Reid J."/>
            <person name="Rouhana J."/>
            <person name="Saada N."/>
            <person name="Shang Y."/>
            <person name="Simmons D."/>
            <person name="Thornton R."/>
            <person name="Warren J."/>
            <person name="Weissenberger G."/>
            <person name="Zhang J."/>
            <person name="Zhang L."/>
            <person name="Zhou C."/>
            <person name="Zhu D."/>
            <person name="Muzny D."/>
            <person name="Worley K."/>
            <person name="Gibbs R."/>
        </authorList>
    </citation>
    <scope>NUCLEOTIDE SEQUENCE [LARGE SCALE GENOMIC DNA]</scope>
    <source>
        <strain evidence="2 3">DSM 15434</strain>
    </source>
</reference>
<evidence type="ECO:0000313" key="2">
    <source>
        <dbReference type="EMBL" id="EEH65623.1"/>
    </source>
</evidence>
<accession>C0W6U9</accession>
<dbReference type="HOGENOM" id="CLU_2393274_0_0_11"/>
<keyword evidence="1" id="KW-0812">Transmembrane</keyword>
<sequence length="93" mass="9907">MRSNETSAATLAQAELERARRTDTRGKRMLIAGLVIMLAAALFPVLASWALDGEAATALWLASMPLCLAGAALAAVGHTRRRSVSSLLREDWG</sequence>
<evidence type="ECO:0000313" key="3">
    <source>
        <dbReference type="Proteomes" id="UP000004778"/>
    </source>
</evidence>
<organism evidence="2 3">
    <name type="scientific">Actinomyces urogenitalis DSM 15434</name>
    <dbReference type="NCBI Taxonomy" id="525246"/>
    <lineage>
        <taxon>Bacteria</taxon>
        <taxon>Bacillati</taxon>
        <taxon>Actinomycetota</taxon>
        <taxon>Actinomycetes</taxon>
        <taxon>Actinomycetales</taxon>
        <taxon>Actinomycetaceae</taxon>
        <taxon>Actinomyces</taxon>
    </lineage>
</organism>
<name>C0W6U9_9ACTO</name>
<evidence type="ECO:0000256" key="1">
    <source>
        <dbReference type="SAM" id="Phobius"/>
    </source>
</evidence>
<protein>
    <submittedName>
        <fullName evidence="2">Uncharacterized protein</fullName>
    </submittedName>
</protein>
<dbReference type="Proteomes" id="UP000004778">
    <property type="component" value="Unassembled WGS sequence"/>
</dbReference>
<dbReference type="RefSeq" id="WP_006548553.1">
    <property type="nucleotide sequence ID" value="NZ_DS999574.1"/>
</dbReference>
<dbReference type="GeneID" id="81708362"/>
<feature type="transmembrane region" description="Helical" evidence="1">
    <location>
        <begin position="57"/>
        <end position="76"/>
    </location>
</feature>
<keyword evidence="1" id="KW-0472">Membrane</keyword>
<gene>
    <name evidence="2" type="ORF">HMPREF0058_1593</name>
</gene>